<gene>
    <name evidence="4" type="ORF">FALBO_11484</name>
</gene>
<feature type="chain" id="PRO_5034229816" evidence="2">
    <location>
        <begin position="18"/>
        <end position="722"/>
    </location>
</feature>
<feature type="compositionally biased region" description="Low complexity" evidence="1">
    <location>
        <begin position="283"/>
        <end position="295"/>
    </location>
</feature>
<dbReference type="InterPro" id="IPR052766">
    <property type="entry name" value="S41A_metabolite_peptidase"/>
</dbReference>
<evidence type="ECO:0000256" key="2">
    <source>
        <dbReference type="SAM" id="SignalP"/>
    </source>
</evidence>
<feature type="signal peptide" evidence="2">
    <location>
        <begin position="1"/>
        <end position="17"/>
    </location>
</feature>
<keyword evidence="2" id="KW-0732">Signal</keyword>
<proteinExistence type="predicted"/>
<comment type="caution">
    <text evidence="4">The sequence shown here is derived from an EMBL/GenBank/DDBJ whole genome shotgun (WGS) entry which is preliminary data.</text>
</comment>
<feature type="domain" description="CPAF-like PDZ" evidence="3">
    <location>
        <begin position="148"/>
        <end position="264"/>
    </location>
</feature>
<keyword evidence="5" id="KW-1185">Reference proteome</keyword>
<dbReference type="PANTHER" id="PTHR37049:SF4">
    <property type="entry name" value="RHODANESE DOMAIN-CONTAINING PROTEIN"/>
    <property type="match status" value="1"/>
</dbReference>
<organism evidence="4 5">
    <name type="scientific">Fusarium albosuccineum</name>
    <dbReference type="NCBI Taxonomy" id="1237068"/>
    <lineage>
        <taxon>Eukaryota</taxon>
        <taxon>Fungi</taxon>
        <taxon>Dikarya</taxon>
        <taxon>Ascomycota</taxon>
        <taxon>Pezizomycotina</taxon>
        <taxon>Sordariomycetes</taxon>
        <taxon>Hypocreomycetidae</taxon>
        <taxon>Hypocreales</taxon>
        <taxon>Nectriaceae</taxon>
        <taxon>Fusarium</taxon>
        <taxon>Fusarium decemcellulare species complex</taxon>
    </lineage>
</organism>
<dbReference type="Gene3D" id="3.90.226.10">
    <property type="entry name" value="2-enoyl-CoA Hydratase, Chain A, domain 1"/>
    <property type="match status" value="1"/>
</dbReference>
<name>A0A8H4L463_9HYPO</name>
<feature type="region of interest" description="Disordered" evidence="1">
    <location>
        <begin position="665"/>
        <end position="703"/>
    </location>
</feature>
<protein>
    <submittedName>
        <fullName evidence="4">Peptidase S41</fullName>
    </submittedName>
</protein>
<dbReference type="AlphaFoldDB" id="A0A8H4L463"/>
<feature type="compositionally biased region" description="Basic and acidic residues" evidence="1">
    <location>
        <begin position="673"/>
        <end position="697"/>
    </location>
</feature>
<dbReference type="SUPFAM" id="SSF52096">
    <property type="entry name" value="ClpP/crotonase"/>
    <property type="match status" value="1"/>
</dbReference>
<evidence type="ECO:0000256" key="1">
    <source>
        <dbReference type="SAM" id="MobiDB-lite"/>
    </source>
</evidence>
<dbReference type="InterPro" id="IPR029045">
    <property type="entry name" value="ClpP/crotonase-like_dom_sf"/>
</dbReference>
<evidence type="ECO:0000313" key="5">
    <source>
        <dbReference type="Proteomes" id="UP000554235"/>
    </source>
</evidence>
<dbReference type="Pfam" id="PF23658">
    <property type="entry name" value="PDZ_CPAF_rel"/>
    <property type="match status" value="1"/>
</dbReference>
<sequence>MLRLVTLLSLGLPLVAASSSPEPCALVNKYVEESRKKNSTTSTQVPAQLAEDCLESMPFYPKLAASFLDELSKYIQWQSTLEVLKNPPDTYTSSAVDILGGLEEIRETEYSSHWEFDRAINSLVTSANDGHFYLTQCSFSIFSFIRGDEPIVSVSKDGLETPGVYLSEDAKLLNSTSAKVSDIVSIDGEDAEKYLVKIADTKEVQDPDARYNYVFYSRPGMAGSSSYGAFFKHDLYSGKNTTTLEFRNGTTAELPNTALVAGNFAARNGKDVFDLFCRPEKASNSSTPTSSTQSNDAGSSVKPPYESGPTGYPEPFIREPYNQMNGYYLDDETVVMLIPSFDGNGLPEDHSLWFGNAATKIVDKALEDGRTKIIIDVSSNPGGSISRAFDLFKLFFPDEFPYSATRFRRHEVSEGVVKVLSVVNDTVANHNVPMGYTVQVTPDQEKDFESYQDFLGDATELGVKVSSLYANFNYTLLSGGSNEAPIRGYAGRPLQKQPFKAEDILIVGDAICASTCTTFTNLMVNVGGAATLSFGGRPNGKPMQLMGGVRGAQSLGFDKIYGLVANAGNIFKESPEKLDFISKEEIASFMKVAPQPLEKFPIVLKQGNVNLRNAYQEGDDDLPLQFQYQASDCRLYYTMENVFQPETTWKSAKEAWWGEGSCVKGSTGGDGSLEDKKAKEEEKKKKEGGSEEPKKAPDSGAAGVTVGWGMLAMVIATVMSLV</sequence>
<dbReference type="OrthoDB" id="27214at2759"/>
<dbReference type="Proteomes" id="UP000554235">
    <property type="component" value="Unassembled WGS sequence"/>
</dbReference>
<accession>A0A8H4L463</accession>
<evidence type="ECO:0000259" key="3">
    <source>
        <dbReference type="Pfam" id="PF23658"/>
    </source>
</evidence>
<dbReference type="InterPro" id="IPR056186">
    <property type="entry name" value="PDZ_CPAF-rel"/>
</dbReference>
<dbReference type="PANTHER" id="PTHR37049">
    <property type="entry name" value="PEPTIDASE S41 FAMILY PROTEIN"/>
    <property type="match status" value="1"/>
</dbReference>
<dbReference type="EMBL" id="JAADYS010001665">
    <property type="protein sequence ID" value="KAF4461711.1"/>
    <property type="molecule type" value="Genomic_DNA"/>
</dbReference>
<reference evidence="4 5" key="1">
    <citation type="submission" date="2020-01" db="EMBL/GenBank/DDBJ databases">
        <title>Identification and distribution of gene clusters putatively required for synthesis of sphingolipid metabolism inhibitors in phylogenetically diverse species of the filamentous fungus Fusarium.</title>
        <authorList>
            <person name="Kim H.-S."/>
            <person name="Busman M."/>
            <person name="Brown D.W."/>
            <person name="Divon H."/>
            <person name="Uhlig S."/>
            <person name="Proctor R.H."/>
        </authorList>
    </citation>
    <scope>NUCLEOTIDE SEQUENCE [LARGE SCALE GENOMIC DNA]</scope>
    <source>
        <strain evidence="4 5">NRRL 20459</strain>
    </source>
</reference>
<evidence type="ECO:0000313" key="4">
    <source>
        <dbReference type="EMBL" id="KAF4461711.1"/>
    </source>
</evidence>
<feature type="region of interest" description="Disordered" evidence="1">
    <location>
        <begin position="282"/>
        <end position="315"/>
    </location>
</feature>